<evidence type="ECO:0000256" key="2">
    <source>
        <dbReference type="ARBA" id="ARBA00022448"/>
    </source>
</evidence>
<dbReference type="InterPro" id="IPR001638">
    <property type="entry name" value="Solute-binding_3/MltF_N"/>
</dbReference>
<feature type="domain" description="Solute-binding protein family 3/N-terminal" evidence="4">
    <location>
        <begin position="48"/>
        <end position="276"/>
    </location>
</feature>
<reference evidence="5 6" key="1">
    <citation type="submission" date="2019-05" db="EMBL/GenBank/DDBJ databases">
        <title>Draft genome sequence of Actinomadura geliboluensis A8036.</title>
        <authorList>
            <person name="Saricaoglu S."/>
            <person name="Isik K."/>
        </authorList>
    </citation>
    <scope>NUCLEOTIDE SEQUENCE [LARGE SCALE GENOMIC DNA]</scope>
    <source>
        <strain evidence="5 6">A8036</strain>
    </source>
</reference>
<dbReference type="InterPro" id="IPR051455">
    <property type="entry name" value="Bact_solute-bind_prot3"/>
</dbReference>
<dbReference type="GO" id="GO:0030288">
    <property type="term" value="C:outer membrane-bounded periplasmic space"/>
    <property type="evidence" value="ECO:0007669"/>
    <property type="project" value="TreeGrafter"/>
</dbReference>
<dbReference type="Pfam" id="PF00497">
    <property type="entry name" value="SBP_bac_3"/>
    <property type="match status" value="1"/>
</dbReference>
<proteinExistence type="inferred from homology"/>
<dbReference type="RefSeq" id="WP_138636576.1">
    <property type="nucleotide sequence ID" value="NZ_VCKZ01000073.1"/>
</dbReference>
<comment type="caution">
    <text evidence="5">The sequence shown here is derived from an EMBL/GenBank/DDBJ whole genome shotgun (WGS) entry which is preliminary data.</text>
</comment>
<organism evidence="5 6">
    <name type="scientific">Actinomadura geliboluensis</name>
    <dbReference type="NCBI Taxonomy" id="882440"/>
    <lineage>
        <taxon>Bacteria</taxon>
        <taxon>Bacillati</taxon>
        <taxon>Actinomycetota</taxon>
        <taxon>Actinomycetes</taxon>
        <taxon>Streptosporangiales</taxon>
        <taxon>Thermomonosporaceae</taxon>
        <taxon>Actinomadura</taxon>
    </lineage>
</organism>
<keyword evidence="2" id="KW-0813">Transport</keyword>
<evidence type="ECO:0000259" key="4">
    <source>
        <dbReference type="SMART" id="SM00062"/>
    </source>
</evidence>
<dbReference type="SUPFAM" id="SSF53850">
    <property type="entry name" value="Periplasmic binding protein-like II"/>
    <property type="match status" value="1"/>
</dbReference>
<dbReference type="CDD" id="cd13690">
    <property type="entry name" value="PBP2_GluB"/>
    <property type="match status" value="1"/>
</dbReference>
<keyword evidence="6" id="KW-1185">Reference proteome</keyword>
<comment type="similarity">
    <text evidence="1">Belongs to the bacterial solute-binding protein 3 family.</text>
</comment>
<accession>A0A5S4H453</accession>
<sequence length="291" mass="31008">MHAARSTLTLAATTALAGLAVLILAATVVAAPLVGGADEQPSITDRETLVIGVNDDRPGLSMRAGDGSLKGFDIDVATYVAGRLGVAPKDLTFKPLSSQRNERERALRDGKVDMVIATYSITPERKAEVTFAGPYYVAHQDILVRQGDRSISGVRDLRGKRLCWVGGSNSWRRVTEERKVPAVLDPKPAPSYAKCVEQLADGRLDAVSTDDLILAGYAAVPGSGVTVVNAPFSDERYGIGLRKGDVSGCREVNRILTGMYQNGAAETLLDQWFSTSGLDIAITVPQFEGCS</sequence>
<dbReference type="AlphaFoldDB" id="A0A5S4H453"/>
<protein>
    <submittedName>
        <fullName evidence="5">Glutamate ABC transporter substrate-binding protein</fullName>
    </submittedName>
</protein>
<evidence type="ECO:0000313" key="5">
    <source>
        <dbReference type="EMBL" id="TMR40025.1"/>
    </source>
</evidence>
<dbReference type="EMBL" id="VCKZ01000073">
    <property type="protein sequence ID" value="TMR40025.1"/>
    <property type="molecule type" value="Genomic_DNA"/>
</dbReference>
<dbReference type="OrthoDB" id="9807888at2"/>
<dbReference type="Proteomes" id="UP000305238">
    <property type="component" value="Unassembled WGS sequence"/>
</dbReference>
<evidence type="ECO:0000313" key="6">
    <source>
        <dbReference type="Proteomes" id="UP000305238"/>
    </source>
</evidence>
<evidence type="ECO:0000256" key="3">
    <source>
        <dbReference type="ARBA" id="ARBA00022729"/>
    </source>
</evidence>
<keyword evidence="3" id="KW-0732">Signal</keyword>
<gene>
    <name evidence="5" type="ORF">ETD96_12975</name>
</gene>
<evidence type="ECO:0000256" key="1">
    <source>
        <dbReference type="ARBA" id="ARBA00010333"/>
    </source>
</evidence>
<name>A0A5S4H453_9ACTN</name>
<dbReference type="PANTHER" id="PTHR30085:SF6">
    <property type="entry name" value="ABC TRANSPORTER GLUTAMINE-BINDING PROTEIN GLNH"/>
    <property type="match status" value="1"/>
</dbReference>
<dbReference type="PANTHER" id="PTHR30085">
    <property type="entry name" value="AMINO ACID ABC TRANSPORTER PERMEASE"/>
    <property type="match status" value="1"/>
</dbReference>
<dbReference type="Gene3D" id="3.40.190.10">
    <property type="entry name" value="Periplasmic binding protein-like II"/>
    <property type="match status" value="2"/>
</dbReference>
<dbReference type="SMART" id="SM00062">
    <property type="entry name" value="PBPb"/>
    <property type="match status" value="1"/>
</dbReference>
<dbReference type="GO" id="GO:0006865">
    <property type="term" value="P:amino acid transport"/>
    <property type="evidence" value="ECO:0007669"/>
    <property type="project" value="TreeGrafter"/>
</dbReference>
<dbReference type="GO" id="GO:0005576">
    <property type="term" value="C:extracellular region"/>
    <property type="evidence" value="ECO:0007669"/>
    <property type="project" value="TreeGrafter"/>
</dbReference>